<dbReference type="Pfam" id="PF23598">
    <property type="entry name" value="LRR_14"/>
    <property type="match status" value="1"/>
</dbReference>
<gene>
    <name evidence="4" type="ordered locus">HCH_03144</name>
</gene>
<dbReference type="PROSITE" id="PS51257">
    <property type="entry name" value="PROKAR_LIPOPROTEIN"/>
    <property type="match status" value="1"/>
</dbReference>
<keyword evidence="5" id="KW-1185">Reference proteome</keyword>
<dbReference type="InterPro" id="IPR003591">
    <property type="entry name" value="Leu-rich_rpt_typical-subtyp"/>
</dbReference>
<dbReference type="PANTHER" id="PTHR48051">
    <property type="match status" value="1"/>
</dbReference>
<dbReference type="eggNOG" id="COG4886">
    <property type="taxonomic scope" value="Bacteria"/>
</dbReference>
<evidence type="ECO:0000313" key="4">
    <source>
        <dbReference type="EMBL" id="ABC29907.1"/>
    </source>
</evidence>
<proteinExistence type="predicted"/>
<dbReference type="InterPro" id="IPR001611">
    <property type="entry name" value="Leu-rich_rpt"/>
</dbReference>
<dbReference type="PROSITE" id="PS51450">
    <property type="entry name" value="LRR"/>
    <property type="match status" value="1"/>
</dbReference>
<dbReference type="InterPro" id="IPR050216">
    <property type="entry name" value="LRR_domain-containing"/>
</dbReference>
<dbReference type="InterPro" id="IPR055414">
    <property type="entry name" value="LRR_R13L4/SHOC2-like"/>
</dbReference>
<dbReference type="SMART" id="SM00369">
    <property type="entry name" value="LRR_TYP"/>
    <property type="match status" value="6"/>
</dbReference>
<dbReference type="STRING" id="349521.HCH_03144"/>
<dbReference type="PANTHER" id="PTHR48051:SF54">
    <property type="entry name" value="LEUCINE-RICH REPEAT-CONTAINING PROTEIN"/>
    <property type="match status" value="1"/>
</dbReference>
<dbReference type="Proteomes" id="UP000000238">
    <property type="component" value="Chromosome"/>
</dbReference>
<dbReference type="SUPFAM" id="SSF52058">
    <property type="entry name" value="L domain-like"/>
    <property type="match status" value="1"/>
</dbReference>
<reference evidence="4 5" key="1">
    <citation type="journal article" date="2005" name="Nucleic Acids Res.">
        <title>Genomic blueprint of Hahella chejuensis, a marine microbe producing an algicidal agent.</title>
        <authorList>
            <person name="Jeong H."/>
            <person name="Yim J.H."/>
            <person name="Lee C."/>
            <person name="Choi S.-H."/>
            <person name="Park Y.K."/>
            <person name="Yoon S.H."/>
            <person name="Hur C.-G."/>
            <person name="Kang H.-Y."/>
            <person name="Kim D."/>
            <person name="Lee H.H."/>
            <person name="Park K.H."/>
            <person name="Park S.-H."/>
            <person name="Park H.-S."/>
            <person name="Lee H.K."/>
            <person name="Oh T.K."/>
            <person name="Kim J.F."/>
        </authorList>
    </citation>
    <scope>NUCLEOTIDE SEQUENCE [LARGE SCALE GENOMIC DNA]</scope>
    <source>
        <strain evidence="4 5">KCTC 2396</strain>
    </source>
</reference>
<evidence type="ECO:0000259" key="3">
    <source>
        <dbReference type="Pfam" id="PF23598"/>
    </source>
</evidence>
<protein>
    <submittedName>
        <fullName evidence="4">Leucine-rich repeat (LRR) protein</fullName>
    </submittedName>
</protein>
<keyword evidence="2" id="KW-0677">Repeat</keyword>
<dbReference type="InterPro" id="IPR032675">
    <property type="entry name" value="LRR_dom_sf"/>
</dbReference>
<dbReference type="EMBL" id="CP000155">
    <property type="protein sequence ID" value="ABC29907.1"/>
    <property type="molecule type" value="Genomic_DNA"/>
</dbReference>
<feature type="domain" description="Disease resistance R13L4/SHOC-2-like LRR" evidence="3">
    <location>
        <begin position="68"/>
        <end position="191"/>
    </location>
</feature>
<dbReference type="GO" id="GO:0005737">
    <property type="term" value="C:cytoplasm"/>
    <property type="evidence" value="ECO:0007669"/>
    <property type="project" value="TreeGrafter"/>
</dbReference>
<dbReference type="Gene3D" id="3.80.10.10">
    <property type="entry name" value="Ribonuclease Inhibitor"/>
    <property type="match status" value="2"/>
</dbReference>
<evidence type="ECO:0000256" key="1">
    <source>
        <dbReference type="ARBA" id="ARBA00022614"/>
    </source>
</evidence>
<accession>Q2SHG7</accession>
<name>Q2SHG7_HAHCH</name>
<dbReference type="OrthoDB" id="8532199at2"/>
<keyword evidence="1" id="KW-0433">Leucine-rich repeat</keyword>
<dbReference type="AlphaFoldDB" id="Q2SHG7"/>
<organism evidence="4 5">
    <name type="scientific">Hahella chejuensis (strain KCTC 2396)</name>
    <dbReference type="NCBI Taxonomy" id="349521"/>
    <lineage>
        <taxon>Bacteria</taxon>
        <taxon>Pseudomonadati</taxon>
        <taxon>Pseudomonadota</taxon>
        <taxon>Gammaproteobacteria</taxon>
        <taxon>Oceanospirillales</taxon>
        <taxon>Hahellaceae</taxon>
        <taxon>Hahella</taxon>
    </lineage>
</organism>
<dbReference type="RefSeq" id="WP_011396976.1">
    <property type="nucleotide sequence ID" value="NC_007645.1"/>
</dbReference>
<dbReference type="HOGENOM" id="CLU_830968_0_0_6"/>
<evidence type="ECO:0000256" key="2">
    <source>
        <dbReference type="ARBA" id="ARBA00022737"/>
    </source>
</evidence>
<evidence type="ECO:0000313" key="5">
    <source>
        <dbReference type="Proteomes" id="UP000000238"/>
    </source>
</evidence>
<dbReference type="KEGG" id="hch:HCH_03144"/>
<sequence>MLQRVLTLTILILLAGCGQSEPPKIEPSTAPQYSEVQLGELSKLCDADEPSEASVVACTTLNRISKYIILDLEGMDIRSLPEDAFEGMEHVRILRLGNNSLFELPKSITELKELRQIYIDDNDFSELPTVLFSLTNLRDIFASNNHIGSIPKEIEKLRSLRRLIVSLNDFREFPVQLESNEELKILDLSMNKISIIPNEIGNFHALVGLSLSGNKLREVSREIGKARKLTMLDLSANELKGLPVEIARLPELRKPVEGHHGFVRAFVSLSFNEDVEDIYGSYAAKEHDIYDKPEKFSGINILFNNVENLDSEFCNVFFIKKDSGTILNCN</sequence>